<comment type="caution">
    <text evidence="2">The sequence shown here is derived from an EMBL/GenBank/DDBJ whole genome shotgun (WGS) entry which is preliminary data.</text>
</comment>
<organism evidence="2 3">
    <name type="scientific">Nostoc commune NIES-4072</name>
    <dbReference type="NCBI Taxonomy" id="2005467"/>
    <lineage>
        <taxon>Bacteria</taxon>
        <taxon>Bacillati</taxon>
        <taxon>Cyanobacteriota</taxon>
        <taxon>Cyanophyceae</taxon>
        <taxon>Nostocales</taxon>
        <taxon>Nostocaceae</taxon>
        <taxon>Nostoc</taxon>
    </lineage>
</organism>
<evidence type="ECO:0000313" key="2">
    <source>
        <dbReference type="EMBL" id="GBG19448.1"/>
    </source>
</evidence>
<reference evidence="2 3" key="1">
    <citation type="submission" date="2017-06" db="EMBL/GenBank/DDBJ databases">
        <title>Genome sequencing of cyanobaciteial culture collection at National Institute for Environmental Studies (NIES).</title>
        <authorList>
            <person name="Hirose Y."/>
            <person name="Shimura Y."/>
            <person name="Fujisawa T."/>
            <person name="Nakamura Y."/>
            <person name="Kawachi M."/>
        </authorList>
    </citation>
    <scope>NUCLEOTIDE SEQUENCE [LARGE SCALE GENOMIC DNA]</scope>
    <source>
        <strain evidence="2 3">NIES-4072</strain>
    </source>
</reference>
<dbReference type="AlphaFoldDB" id="A0A2R5FPP3"/>
<keyword evidence="3" id="KW-1185">Reference proteome</keyword>
<name>A0A2R5FPP3_NOSCO</name>
<accession>A0A2R5FPP3</accession>
<dbReference type="SUPFAM" id="SSF46785">
    <property type="entry name" value="Winged helix' DNA-binding domain"/>
    <property type="match status" value="1"/>
</dbReference>
<dbReference type="RefSeq" id="WP_109009244.1">
    <property type="nucleotide sequence ID" value="NZ_BDUD01000001.1"/>
</dbReference>
<proteinExistence type="predicted"/>
<protein>
    <submittedName>
        <fullName evidence="2">Uncharacterized protein</fullName>
    </submittedName>
</protein>
<gene>
    <name evidence="2" type="ORF">NIES4072_31160</name>
</gene>
<dbReference type="OrthoDB" id="1258529at2"/>
<evidence type="ECO:0000256" key="1">
    <source>
        <dbReference type="SAM" id="MobiDB-lite"/>
    </source>
</evidence>
<dbReference type="Proteomes" id="UP000245124">
    <property type="component" value="Unassembled WGS sequence"/>
</dbReference>
<dbReference type="EMBL" id="BDUD01000001">
    <property type="protein sequence ID" value="GBG19448.1"/>
    <property type="molecule type" value="Genomic_DNA"/>
</dbReference>
<evidence type="ECO:0000313" key="3">
    <source>
        <dbReference type="Proteomes" id="UP000245124"/>
    </source>
</evidence>
<dbReference type="InterPro" id="IPR036390">
    <property type="entry name" value="WH_DNA-bd_sf"/>
</dbReference>
<sequence length="363" mass="41308">MNNFASAMLGQISTPVNILKEFLEIFNRRHKCKAAILSWLDGKHYYGIEWVRTTFEELGNILGYCRETISKHVKELVADKLIKERPAELFPKDTANVYKLNPNWLPPIEFDKSEWAALSKLLGFWKHLDMLPKVLFFERCEKIDIDRPINEPINANNPPTLETNLKLFKNNNTVVGEKNVVVEEPEPDWESIVAATNTWEQNQISHSVEDLEEISSTNEIDSNEDLLPAPEIKPTSNQNKPTKDEIRETCTELKRLRINPDPCLGVIKKYWGNVAGAIARVREAVAEGWCSNPTGLFINSCKSGAKGKNTMPSELTNWLDWAYKKRLIIGFYQGLVYTSGGGGNDGNAIRLEEMMRRYPIGEP</sequence>
<feature type="region of interest" description="Disordered" evidence="1">
    <location>
        <begin position="218"/>
        <end position="245"/>
    </location>
</feature>